<name>A0A6M4G599_SPHYA</name>
<accession>A0A6M4G599</accession>
<dbReference type="Gene3D" id="1.10.357.10">
    <property type="entry name" value="Tetracycline Repressor, domain 2"/>
    <property type="match status" value="1"/>
</dbReference>
<gene>
    <name evidence="6" type="ORF">HH800_08820</name>
</gene>
<dbReference type="RefSeq" id="WP_169860778.1">
    <property type="nucleotide sequence ID" value="NZ_CP053021.1"/>
</dbReference>
<organism evidence="6 7">
    <name type="scientific">Sphingobium yanoikuyae</name>
    <name type="common">Sphingomonas yanoikuyae</name>
    <dbReference type="NCBI Taxonomy" id="13690"/>
    <lineage>
        <taxon>Bacteria</taxon>
        <taxon>Pseudomonadati</taxon>
        <taxon>Pseudomonadota</taxon>
        <taxon>Alphaproteobacteria</taxon>
        <taxon>Sphingomonadales</taxon>
        <taxon>Sphingomonadaceae</taxon>
        <taxon>Sphingobium</taxon>
    </lineage>
</organism>
<reference evidence="6 7" key="1">
    <citation type="submission" date="2020-04" db="EMBL/GenBank/DDBJ databases">
        <title>The Whole Genome Analysis of High salt-tolerant Sphingobium yanoikuyae YC-XJ2 with Aryl organophosphorus flame retardants (aryl-OPFRs)-degrading capacity and characteristics of Related phosphotriesterase.</title>
        <authorList>
            <person name="Li X."/>
        </authorList>
    </citation>
    <scope>NUCLEOTIDE SEQUENCE [LARGE SCALE GENOMIC DNA]</scope>
    <source>
        <strain evidence="6 7">YC-XJ2</strain>
    </source>
</reference>
<evidence type="ECO:0000256" key="4">
    <source>
        <dbReference type="PROSITE-ProRule" id="PRU00335"/>
    </source>
</evidence>
<dbReference type="SUPFAM" id="SSF48498">
    <property type="entry name" value="Tetracyclin repressor-like, C-terminal domain"/>
    <property type="match status" value="1"/>
</dbReference>
<dbReference type="InterPro" id="IPR050109">
    <property type="entry name" value="HTH-type_TetR-like_transc_reg"/>
</dbReference>
<keyword evidence="2 4" id="KW-0238">DNA-binding</keyword>
<evidence type="ECO:0000256" key="2">
    <source>
        <dbReference type="ARBA" id="ARBA00023125"/>
    </source>
</evidence>
<dbReference type="InterPro" id="IPR009057">
    <property type="entry name" value="Homeodomain-like_sf"/>
</dbReference>
<dbReference type="InterPro" id="IPR036271">
    <property type="entry name" value="Tet_transcr_reg_TetR-rel_C_sf"/>
</dbReference>
<feature type="domain" description="HTH tetR-type" evidence="5">
    <location>
        <begin position="1"/>
        <end position="54"/>
    </location>
</feature>
<dbReference type="Gene3D" id="1.10.10.60">
    <property type="entry name" value="Homeodomain-like"/>
    <property type="match status" value="1"/>
</dbReference>
<dbReference type="PROSITE" id="PS50977">
    <property type="entry name" value="HTH_TETR_2"/>
    <property type="match status" value="1"/>
</dbReference>
<dbReference type="PANTHER" id="PTHR30055:SF148">
    <property type="entry name" value="TETR-FAMILY TRANSCRIPTIONAL REGULATOR"/>
    <property type="match status" value="1"/>
</dbReference>
<keyword evidence="3" id="KW-0804">Transcription</keyword>
<dbReference type="Proteomes" id="UP000502611">
    <property type="component" value="Chromosome"/>
</dbReference>
<dbReference type="EMBL" id="CP053021">
    <property type="protein sequence ID" value="QJR02279.1"/>
    <property type="molecule type" value="Genomic_DNA"/>
</dbReference>
<evidence type="ECO:0000313" key="7">
    <source>
        <dbReference type="Proteomes" id="UP000502611"/>
    </source>
</evidence>
<dbReference type="PANTHER" id="PTHR30055">
    <property type="entry name" value="HTH-TYPE TRANSCRIPTIONAL REGULATOR RUTR"/>
    <property type="match status" value="1"/>
</dbReference>
<evidence type="ECO:0000256" key="1">
    <source>
        <dbReference type="ARBA" id="ARBA00023015"/>
    </source>
</evidence>
<evidence type="ECO:0000313" key="6">
    <source>
        <dbReference type="EMBL" id="QJR02279.1"/>
    </source>
</evidence>
<dbReference type="Pfam" id="PF16859">
    <property type="entry name" value="TetR_C_11"/>
    <property type="match status" value="1"/>
</dbReference>
<protein>
    <submittedName>
        <fullName evidence="6">TetR/AcrR family transcriptional regulator</fullName>
    </submittedName>
</protein>
<evidence type="ECO:0000259" key="5">
    <source>
        <dbReference type="PROSITE" id="PS50977"/>
    </source>
</evidence>
<dbReference type="SUPFAM" id="SSF46689">
    <property type="entry name" value="Homeodomain-like"/>
    <property type="match status" value="1"/>
</dbReference>
<dbReference type="AlphaFoldDB" id="A0A6M4G599"/>
<evidence type="ECO:0000256" key="3">
    <source>
        <dbReference type="ARBA" id="ARBA00023163"/>
    </source>
</evidence>
<dbReference type="GO" id="GO:0003700">
    <property type="term" value="F:DNA-binding transcription factor activity"/>
    <property type="evidence" value="ECO:0007669"/>
    <property type="project" value="TreeGrafter"/>
</dbReference>
<dbReference type="InterPro" id="IPR011075">
    <property type="entry name" value="TetR_C"/>
</dbReference>
<feature type="DNA-binding region" description="H-T-H motif" evidence="4">
    <location>
        <begin position="17"/>
        <end position="36"/>
    </location>
</feature>
<dbReference type="InterPro" id="IPR001647">
    <property type="entry name" value="HTH_TetR"/>
</dbReference>
<dbReference type="Pfam" id="PF00440">
    <property type="entry name" value="TetR_N"/>
    <property type="match status" value="1"/>
</dbReference>
<dbReference type="GO" id="GO:0000976">
    <property type="term" value="F:transcription cis-regulatory region binding"/>
    <property type="evidence" value="ECO:0007669"/>
    <property type="project" value="TreeGrafter"/>
</dbReference>
<proteinExistence type="predicted"/>
<keyword evidence="1" id="KW-0805">Transcription regulation</keyword>
<sequence length="185" mass="20789">MEAALRLYGQVGWQGFNLDGVARGANVSKDALYRRWKSRESLLEAALVQRFDWIIAIDNGNIRDDLLTLATRTFDIFAGNYGEVALQLRTDARRFQEVQAFAAPYRELMVLQGRRIVRRALDRGELPAEAKPGLIMDLLIGGITNRIISTPPQLRNKMLANSKIFIKETVDVILSGARLLKTSDS</sequence>